<dbReference type="OrthoDB" id="446925at2759"/>
<dbReference type="EMBL" id="AVOT02010612">
    <property type="protein sequence ID" value="MBW0490508.1"/>
    <property type="molecule type" value="Genomic_DNA"/>
</dbReference>
<dbReference type="InterPro" id="IPR012337">
    <property type="entry name" value="RNaseH-like_sf"/>
</dbReference>
<evidence type="ECO:0000313" key="1">
    <source>
        <dbReference type="EMBL" id="MBW0490508.1"/>
    </source>
</evidence>
<gene>
    <name evidence="1" type="ORF">O181_030223</name>
</gene>
<proteinExistence type="predicted"/>
<protein>
    <submittedName>
        <fullName evidence="1">Uncharacterized protein</fullName>
    </submittedName>
</protein>
<evidence type="ECO:0000313" key="2">
    <source>
        <dbReference type="Proteomes" id="UP000765509"/>
    </source>
</evidence>
<dbReference type="Proteomes" id="UP000765509">
    <property type="component" value="Unassembled WGS sequence"/>
</dbReference>
<dbReference type="AlphaFoldDB" id="A0A9Q3H3H4"/>
<comment type="caution">
    <text evidence="1">The sequence shown here is derived from an EMBL/GenBank/DDBJ whole genome shotgun (WGS) entry which is preliminary data.</text>
</comment>
<organism evidence="1 2">
    <name type="scientific">Austropuccinia psidii MF-1</name>
    <dbReference type="NCBI Taxonomy" id="1389203"/>
    <lineage>
        <taxon>Eukaryota</taxon>
        <taxon>Fungi</taxon>
        <taxon>Dikarya</taxon>
        <taxon>Basidiomycota</taxon>
        <taxon>Pucciniomycotina</taxon>
        <taxon>Pucciniomycetes</taxon>
        <taxon>Pucciniales</taxon>
        <taxon>Sphaerophragmiaceae</taxon>
        <taxon>Austropuccinia</taxon>
    </lineage>
</organism>
<dbReference type="Gene3D" id="3.30.420.10">
    <property type="entry name" value="Ribonuclease H-like superfamily/Ribonuclease H"/>
    <property type="match status" value="1"/>
</dbReference>
<dbReference type="GO" id="GO:0003676">
    <property type="term" value="F:nucleic acid binding"/>
    <property type="evidence" value="ECO:0007669"/>
    <property type="project" value="InterPro"/>
</dbReference>
<reference evidence="1" key="1">
    <citation type="submission" date="2021-03" db="EMBL/GenBank/DDBJ databases">
        <title>Draft genome sequence of rust myrtle Austropuccinia psidii MF-1, a brazilian biotype.</title>
        <authorList>
            <person name="Quecine M.C."/>
            <person name="Pachon D.M.R."/>
            <person name="Bonatelli M.L."/>
            <person name="Correr F.H."/>
            <person name="Franceschini L.M."/>
            <person name="Leite T.F."/>
            <person name="Margarido G.R.A."/>
            <person name="Almeida C.A."/>
            <person name="Ferrarezi J.A."/>
            <person name="Labate C.A."/>
        </authorList>
    </citation>
    <scope>NUCLEOTIDE SEQUENCE</scope>
    <source>
        <strain evidence="1">MF-1</strain>
    </source>
</reference>
<dbReference type="InterPro" id="IPR036397">
    <property type="entry name" value="RNaseH_sf"/>
</dbReference>
<dbReference type="SUPFAM" id="SSF53098">
    <property type="entry name" value="Ribonuclease H-like"/>
    <property type="match status" value="1"/>
</dbReference>
<sequence length="104" mass="11777">MVERGHKQLKDALVKMCGESGGKWKNYLPLVTLADRVSIKRSTGFSPFELQFGQLPVLQIGIETKTFLAVEWQTISTTEELLQARTKKLKGKKQKNSKNQGRTQ</sequence>
<keyword evidence="2" id="KW-1185">Reference proteome</keyword>
<accession>A0A9Q3H3H4</accession>
<name>A0A9Q3H3H4_9BASI</name>